<organism evidence="7 8">
    <name type="scientific">Camellia sinensis</name>
    <name type="common">Tea plant</name>
    <name type="synonym">Thea sinensis</name>
    <dbReference type="NCBI Taxonomy" id="4442"/>
    <lineage>
        <taxon>Eukaryota</taxon>
        <taxon>Viridiplantae</taxon>
        <taxon>Streptophyta</taxon>
        <taxon>Embryophyta</taxon>
        <taxon>Tracheophyta</taxon>
        <taxon>Spermatophyta</taxon>
        <taxon>Magnoliopsida</taxon>
        <taxon>eudicotyledons</taxon>
        <taxon>Gunneridae</taxon>
        <taxon>Pentapetalae</taxon>
        <taxon>asterids</taxon>
        <taxon>Ericales</taxon>
        <taxon>Theaceae</taxon>
        <taxon>Camellia</taxon>
    </lineage>
</organism>
<dbReference type="PANTHER" id="PTHR10221">
    <property type="entry name" value="TRANSCRIPTION INITIATION FACTOR TFIID SUBUNIT 6"/>
    <property type="match status" value="1"/>
</dbReference>
<dbReference type="EMBL" id="JACBKZ010000005">
    <property type="protein sequence ID" value="KAF5949988.1"/>
    <property type="molecule type" value="Genomic_DNA"/>
</dbReference>
<comment type="caution">
    <text evidence="7">The sequence shown here is derived from an EMBL/GenBank/DDBJ whole genome shotgun (WGS) entry which is preliminary data.</text>
</comment>
<evidence type="ECO:0000256" key="5">
    <source>
        <dbReference type="ARBA" id="ARBA00023242"/>
    </source>
</evidence>
<keyword evidence="5" id="KW-0539">Nucleus</keyword>
<dbReference type="GO" id="GO:0016251">
    <property type="term" value="F:RNA polymerase II general transcription initiation factor activity"/>
    <property type="evidence" value="ECO:0007669"/>
    <property type="project" value="InterPro"/>
</dbReference>
<dbReference type="InterPro" id="IPR046344">
    <property type="entry name" value="TAF6_C_sf"/>
</dbReference>
<keyword evidence="3" id="KW-0805">Transcription regulation</keyword>
<dbReference type="Gene3D" id="1.25.40.770">
    <property type="entry name" value="TAF6, C-terminal HEAT repeat domain"/>
    <property type="match status" value="2"/>
</dbReference>
<dbReference type="GO" id="GO:0046695">
    <property type="term" value="C:SLIK (SAGA-like) complex"/>
    <property type="evidence" value="ECO:0007669"/>
    <property type="project" value="InterPro"/>
</dbReference>
<name>A0A7J7HDM7_CAMSI</name>
<dbReference type="SUPFAM" id="SSF47113">
    <property type="entry name" value="Histone-fold"/>
    <property type="match status" value="1"/>
</dbReference>
<feature type="domain" description="TATA box binding protein associated factor (TAF) histone-like fold" evidence="6">
    <location>
        <begin position="7"/>
        <end position="40"/>
    </location>
</feature>
<dbReference type="GO" id="GO:0000124">
    <property type="term" value="C:SAGA complex"/>
    <property type="evidence" value="ECO:0007669"/>
    <property type="project" value="InterPro"/>
</dbReference>
<proteinExistence type="inferred from homology"/>
<dbReference type="PANTHER" id="PTHR10221:SF13">
    <property type="entry name" value="TRANSCRIPTION INITIATION FACTOR TFIID SUBUNIT 6"/>
    <property type="match status" value="1"/>
</dbReference>
<protein>
    <recommendedName>
        <fullName evidence="6">TATA box binding protein associated factor (TAF) histone-like fold domain-containing protein</fullName>
    </recommendedName>
</protein>
<evidence type="ECO:0000313" key="8">
    <source>
        <dbReference type="Proteomes" id="UP000593564"/>
    </source>
</evidence>
<dbReference type="GO" id="GO:0005669">
    <property type="term" value="C:transcription factor TFIID complex"/>
    <property type="evidence" value="ECO:0007669"/>
    <property type="project" value="InterPro"/>
</dbReference>
<dbReference type="CDD" id="cd08050">
    <property type="entry name" value="TAF6C"/>
    <property type="match status" value="1"/>
</dbReference>
<evidence type="ECO:0000256" key="2">
    <source>
        <dbReference type="ARBA" id="ARBA00007688"/>
    </source>
</evidence>
<evidence type="ECO:0000259" key="6">
    <source>
        <dbReference type="SMART" id="SM00803"/>
    </source>
</evidence>
<dbReference type="InterPro" id="IPR004823">
    <property type="entry name" value="TAF_TATA-bd_Histone-like_dom"/>
</dbReference>
<sequence>MVGLNDTFSCETLQEAIKCMRHSKRTMLTTDDVDSALNLRNVEIQNRDRSPTCRRPIRASPKGGRAKRVEPTICLWGSFAVQKNYWTQGFVIEAPLPKAPLDTSIVCHWLAIEGVKLASLENAPVEVIVAPSNNKKPKQKYDLAVDIKLPIKHVLSRVLQEALESLATDLGLHPLVPYFTYFIVDEGTNLLTTTGNLETSQQTWLLQFARDSYNFFYFIFCLLVPPALEHIFGHVYNNLQTRLTKTLVHTLFDPKRAITQHYNAIQGLASLGPNVVLPAFMLLEASYYD</sequence>
<keyword evidence="8" id="KW-1185">Reference proteome</keyword>
<dbReference type="InterPro" id="IPR009072">
    <property type="entry name" value="Histone-fold"/>
</dbReference>
<dbReference type="GO" id="GO:0051123">
    <property type="term" value="P:RNA polymerase II preinitiation complex assembly"/>
    <property type="evidence" value="ECO:0007669"/>
    <property type="project" value="TreeGrafter"/>
</dbReference>
<evidence type="ECO:0000256" key="3">
    <source>
        <dbReference type="ARBA" id="ARBA00023015"/>
    </source>
</evidence>
<dbReference type="GO" id="GO:0046982">
    <property type="term" value="F:protein heterodimerization activity"/>
    <property type="evidence" value="ECO:0007669"/>
    <property type="project" value="InterPro"/>
</dbReference>
<evidence type="ECO:0000256" key="4">
    <source>
        <dbReference type="ARBA" id="ARBA00023163"/>
    </source>
</evidence>
<evidence type="ECO:0000313" key="7">
    <source>
        <dbReference type="EMBL" id="KAF5949988.1"/>
    </source>
</evidence>
<gene>
    <name evidence="7" type="ORF">HYC85_011981</name>
</gene>
<accession>A0A7J7HDM7</accession>
<dbReference type="GO" id="GO:0003713">
    <property type="term" value="F:transcription coactivator activity"/>
    <property type="evidence" value="ECO:0007669"/>
    <property type="project" value="TreeGrafter"/>
</dbReference>
<dbReference type="AlphaFoldDB" id="A0A7J7HDM7"/>
<evidence type="ECO:0000256" key="1">
    <source>
        <dbReference type="ARBA" id="ARBA00004123"/>
    </source>
</evidence>
<dbReference type="Proteomes" id="UP000593564">
    <property type="component" value="Unassembled WGS sequence"/>
</dbReference>
<dbReference type="Gene3D" id="1.10.20.10">
    <property type="entry name" value="Histone, subunit A"/>
    <property type="match status" value="1"/>
</dbReference>
<comment type="similarity">
    <text evidence="2">Belongs to the TAF6 family.</text>
</comment>
<dbReference type="InterPro" id="IPR037796">
    <property type="entry name" value="TAF6"/>
</dbReference>
<keyword evidence="4" id="KW-0804">Transcription</keyword>
<reference evidence="8" key="1">
    <citation type="journal article" date="2020" name="Nat. Commun.">
        <title>Genome assembly of wild tea tree DASZ reveals pedigree and selection history of tea varieties.</title>
        <authorList>
            <person name="Zhang W."/>
            <person name="Zhang Y."/>
            <person name="Qiu H."/>
            <person name="Guo Y."/>
            <person name="Wan H."/>
            <person name="Zhang X."/>
            <person name="Scossa F."/>
            <person name="Alseekh S."/>
            <person name="Zhang Q."/>
            <person name="Wang P."/>
            <person name="Xu L."/>
            <person name="Schmidt M.H."/>
            <person name="Jia X."/>
            <person name="Li D."/>
            <person name="Zhu A."/>
            <person name="Guo F."/>
            <person name="Chen W."/>
            <person name="Ni D."/>
            <person name="Usadel B."/>
            <person name="Fernie A.R."/>
            <person name="Wen W."/>
        </authorList>
    </citation>
    <scope>NUCLEOTIDE SEQUENCE [LARGE SCALE GENOMIC DNA]</scope>
    <source>
        <strain evidence="8">cv. G240</strain>
    </source>
</reference>
<dbReference type="SMART" id="SM00803">
    <property type="entry name" value="TAF"/>
    <property type="match status" value="1"/>
</dbReference>
<dbReference type="Pfam" id="PF02969">
    <property type="entry name" value="TAF"/>
    <property type="match status" value="1"/>
</dbReference>
<dbReference type="InterPro" id="IPR011442">
    <property type="entry name" value="TAF6_C"/>
</dbReference>
<dbReference type="Pfam" id="PF07571">
    <property type="entry name" value="TAF6_C"/>
    <property type="match status" value="1"/>
</dbReference>
<reference evidence="7 8" key="2">
    <citation type="submission" date="2020-07" db="EMBL/GenBank/DDBJ databases">
        <title>Genome assembly of wild tea tree DASZ reveals pedigree and selection history of tea varieties.</title>
        <authorList>
            <person name="Zhang W."/>
        </authorList>
    </citation>
    <scope>NUCLEOTIDE SEQUENCE [LARGE SCALE GENOMIC DNA]</scope>
    <source>
        <strain evidence="8">cv. G240</strain>
        <tissue evidence="7">Leaf</tissue>
    </source>
</reference>
<comment type="subcellular location">
    <subcellularLocation>
        <location evidence="1">Nucleus</location>
    </subcellularLocation>
</comment>